<dbReference type="InterPro" id="IPR005021">
    <property type="entry name" value="Terminase_largesu-like"/>
</dbReference>
<keyword evidence="3" id="KW-0378">Hydrolase</keyword>
<organism evidence="3 4">
    <name type="scientific">Fulvimarina uroteuthidis</name>
    <dbReference type="NCBI Taxonomy" id="3098149"/>
    <lineage>
        <taxon>Bacteria</taxon>
        <taxon>Pseudomonadati</taxon>
        <taxon>Pseudomonadota</taxon>
        <taxon>Alphaproteobacteria</taxon>
        <taxon>Hyphomicrobiales</taxon>
        <taxon>Aurantimonadaceae</taxon>
        <taxon>Fulvimarina</taxon>
    </lineage>
</organism>
<keyword evidence="3" id="KW-0255">Endonuclease</keyword>
<dbReference type="Pfam" id="PF20441">
    <property type="entry name" value="TerL_nuclease"/>
    <property type="match status" value="1"/>
</dbReference>
<dbReference type="Proteomes" id="UP001294412">
    <property type="component" value="Unassembled WGS sequence"/>
</dbReference>
<name>A0ABU5I6Z5_9HYPH</name>
<dbReference type="RefSeq" id="WP_322189357.1">
    <property type="nucleotide sequence ID" value="NZ_JAXLPB010000014.1"/>
</dbReference>
<reference evidence="3 4" key="1">
    <citation type="submission" date="2023-12" db="EMBL/GenBank/DDBJ databases">
        <title>Description of Novel Strain Fulvimarina sp. 2208YS6-2-32 isolated from Uroteuthis (Photololigo) edulis.</title>
        <authorList>
            <person name="Park J.-S."/>
        </authorList>
    </citation>
    <scope>NUCLEOTIDE SEQUENCE [LARGE SCALE GENOMIC DNA]</scope>
    <source>
        <strain evidence="3 4">2208YS6-2-32</strain>
    </source>
</reference>
<dbReference type="PANTHER" id="PTHR41287">
    <property type="match status" value="1"/>
</dbReference>
<dbReference type="Pfam" id="PF03354">
    <property type="entry name" value="TerL_ATPase"/>
    <property type="match status" value="1"/>
</dbReference>
<dbReference type="Gene3D" id="3.40.50.300">
    <property type="entry name" value="P-loop containing nucleotide triphosphate hydrolases"/>
    <property type="match status" value="1"/>
</dbReference>
<dbReference type="InterPro" id="IPR046462">
    <property type="entry name" value="TerL_nuclease"/>
</dbReference>
<dbReference type="GO" id="GO:0004519">
    <property type="term" value="F:endonuclease activity"/>
    <property type="evidence" value="ECO:0007669"/>
    <property type="project" value="UniProtKB-KW"/>
</dbReference>
<proteinExistence type="predicted"/>
<comment type="caution">
    <text evidence="3">The sequence shown here is derived from an EMBL/GenBank/DDBJ whole genome shotgun (WGS) entry which is preliminary data.</text>
</comment>
<sequence>MSDTYPYWLFDNSPIDDPAIFETPSGEIIGGGERAVRFIRALRHPKTGKPFQLDRWQERLIRRIYGPRDADGHRIVEEVVMMIPRGGRKTTLGAALALLHSIGPERVPHGQVILAAYDREQARIAYDEASGIVAARKETKAATRVRDFVHEIEHRASGATLKAVSSDAAAQNGKTPSFVLIDEIHAWKKRGLYDVLRTGLTKTENTLCVVISQAGRGTDNLADEAFGYARRVAAGEITKPSLLPVIFETPKDADWRDEALWHRANPGLKFGYPVLKKMRTMAEEAENRPAIREKFRNDHLNIWLDKSTDPFVDMSIYDKGSTPIDLDALAGAPCWIGVDMSTTTDLTAVVAAFRDPDDEDGFVVIPHFFIPGDNVRARGERDGVPYPTWAEEGHLTPTPGNVIDYRAVEQHIRDLADRFDVREIGFDRAYAMPVMSPLQEDGFPVLTIAQAPVQQSGALATLERAIIGGKLQHGGHPVLRWNFANIAVQTGSTGLRTMNKGKSTDRIDGAVACWMAVSRAAANDAPPKSILLSENAADYAAW</sequence>
<feature type="domain" description="Terminase large subunit-like endonuclease" evidence="2">
    <location>
        <begin position="246"/>
        <end position="523"/>
    </location>
</feature>
<keyword evidence="4" id="KW-1185">Reference proteome</keyword>
<accession>A0ABU5I6Z5</accession>
<evidence type="ECO:0000259" key="2">
    <source>
        <dbReference type="Pfam" id="PF20441"/>
    </source>
</evidence>
<evidence type="ECO:0000313" key="3">
    <source>
        <dbReference type="EMBL" id="MDY8111165.1"/>
    </source>
</evidence>
<evidence type="ECO:0000259" key="1">
    <source>
        <dbReference type="Pfam" id="PF03354"/>
    </source>
</evidence>
<keyword evidence="3" id="KW-0540">Nuclease</keyword>
<dbReference type="InterPro" id="IPR046461">
    <property type="entry name" value="TerL_ATPase"/>
</dbReference>
<evidence type="ECO:0000313" key="4">
    <source>
        <dbReference type="Proteomes" id="UP001294412"/>
    </source>
</evidence>
<dbReference type="Gene3D" id="3.30.420.240">
    <property type="match status" value="1"/>
</dbReference>
<protein>
    <submittedName>
        <fullName evidence="3">Terminase TerL endonuclease subunit</fullName>
    </submittedName>
</protein>
<feature type="domain" description="Terminase large subunit-like ATPase" evidence="1">
    <location>
        <begin position="56"/>
        <end position="230"/>
    </location>
</feature>
<gene>
    <name evidence="3" type="ORF">U0C82_18775</name>
</gene>
<dbReference type="InterPro" id="IPR027417">
    <property type="entry name" value="P-loop_NTPase"/>
</dbReference>
<dbReference type="PANTHER" id="PTHR41287:SF1">
    <property type="entry name" value="PROTEIN YMFN"/>
    <property type="match status" value="1"/>
</dbReference>
<dbReference type="EMBL" id="JAXLPB010000014">
    <property type="protein sequence ID" value="MDY8111165.1"/>
    <property type="molecule type" value="Genomic_DNA"/>
</dbReference>